<feature type="region of interest" description="Disordered" evidence="1">
    <location>
        <begin position="1"/>
        <end position="42"/>
    </location>
</feature>
<evidence type="ECO:0000313" key="3">
    <source>
        <dbReference type="Proteomes" id="UP000298416"/>
    </source>
</evidence>
<organism evidence="2">
    <name type="scientific">Salvia splendens</name>
    <name type="common">Scarlet sage</name>
    <dbReference type="NCBI Taxonomy" id="180675"/>
    <lineage>
        <taxon>Eukaryota</taxon>
        <taxon>Viridiplantae</taxon>
        <taxon>Streptophyta</taxon>
        <taxon>Embryophyta</taxon>
        <taxon>Tracheophyta</taxon>
        <taxon>Spermatophyta</taxon>
        <taxon>Magnoliopsida</taxon>
        <taxon>eudicotyledons</taxon>
        <taxon>Gunneridae</taxon>
        <taxon>Pentapetalae</taxon>
        <taxon>asterids</taxon>
        <taxon>lamiids</taxon>
        <taxon>Lamiales</taxon>
        <taxon>Lamiaceae</taxon>
        <taxon>Nepetoideae</taxon>
        <taxon>Mentheae</taxon>
        <taxon>Salviinae</taxon>
        <taxon>Salvia</taxon>
        <taxon>Salvia subgen. Calosphace</taxon>
        <taxon>core Calosphace</taxon>
    </lineage>
</organism>
<dbReference type="Proteomes" id="UP000298416">
    <property type="component" value="Unassembled WGS sequence"/>
</dbReference>
<dbReference type="EMBL" id="PNBA02000005">
    <property type="protein sequence ID" value="KAG6423990.1"/>
    <property type="molecule type" value="Genomic_DNA"/>
</dbReference>
<proteinExistence type="predicted"/>
<dbReference type="AlphaFoldDB" id="A0A8X8Y0K7"/>
<sequence length="118" mass="13069">MDTETRQTLKGNEKLIFNPRLQTESEGEAAGGEDPAEHNRTFHTSNAYETRICYRTSHSEPGPPGVGPARTPRAAASTQTVAAGYSVLQAMGMMSLWHCFFQEFEEVGFFLVLVEDVE</sequence>
<keyword evidence="3" id="KW-1185">Reference proteome</keyword>
<evidence type="ECO:0000313" key="2">
    <source>
        <dbReference type="EMBL" id="KAG6423990.1"/>
    </source>
</evidence>
<gene>
    <name evidence="2" type="ORF">SASPL_114399</name>
</gene>
<comment type="caution">
    <text evidence="2">The sequence shown here is derived from an EMBL/GenBank/DDBJ whole genome shotgun (WGS) entry which is preliminary data.</text>
</comment>
<reference evidence="2" key="1">
    <citation type="submission" date="2018-01" db="EMBL/GenBank/DDBJ databases">
        <authorList>
            <person name="Mao J.F."/>
        </authorList>
    </citation>
    <scope>NUCLEOTIDE SEQUENCE</scope>
    <source>
        <strain evidence="2">Huo1</strain>
        <tissue evidence="2">Leaf</tissue>
    </source>
</reference>
<name>A0A8X8Y0K7_SALSN</name>
<evidence type="ECO:0000256" key="1">
    <source>
        <dbReference type="SAM" id="MobiDB-lite"/>
    </source>
</evidence>
<protein>
    <submittedName>
        <fullName evidence="2">Uncharacterized protein</fullName>
    </submittedName>
</protein>
<feature type="compositionally biased region" description="Basic and acidic residues" evidence="1">
    <location>
        <begin position="1"/>
        <end position="13"/>
    </location>
</feature>
<accession>A0A8X8Y0K7</accession>
<reference evidence="2" key="2">
    <citation type="submission" date="2020-08" db="EMBL/GenBank/DDBJ databases">
        <title>Plant Genome Project.</title>
        <authorList>
            <person name="Zhang R.-G."/>
        </authorList>
    </citation>
    <scope>NUCLEOTIDE SEQUENCE</scope>
    <source>
        <strain evidence="2">Huo1</strain>
        <tissue evidence="2">Leaf</tissue>
    </source>
</reference>